<reference evidence="2 3" key="1">
    <citation type="submission" date="2023-04" db="EMBL/GenBank/DDBJ databases">
        <title>Complete genome sequence of Alisedimentitalea scapharcae.</title>
        <authorList>
            <person name="Rong J.-C."/>
            <person name="Yi M.-L."/>
            <person name="Zhao Q."/>
        </authorList>
    </citation>
    <scope>NUCLEOTIDE SEQUENCE [LARGE SCALE GENOMIC DNA]</scope>
    <source>
        <strain evidence="2 3">KCTC 42119</strain>
    </source>
</reference>
<protein>
    <recommendedName>
        <fullName evidence="4">Outer membrane protein beta-barrel domain-containing protein</fullName>
    </recommendedName>
</protein>
<organism evidence="2 3">
    <name type="scientific">Aliisedimentitalea scapharcae</name>
    <dbReference type="NCBI Taxonomy" id="1524259"/>
    <lineage>
        <taxon>Bacteria</taxon>
        <taxon>Pseudomonadati</taxon>
        <taxon>Pseudomonadota</taxon>
        <taxon>Alphaproteobacteria</taxon>
        <taxon>Rhodobacterales</taxon>
        <taxon>Roseobacteraceae</taxon>
        <taxon>Aliisedimentitalea</taxon>
    </lineage>
</organism>
<dbReference type="RefSeq" id="WP_406645436.1">
    <property type="nucleotide sequence ID" value="NZ_CP123584.1"/>
</dbReference>
<accession>A0ABZ2XRW4</accession>
<evidence type="ECO:0000256" key="1">
    <source>
        <dbReference type="SAM" id="SignalP"/>
    </source>
</evidence>
<dbReference type="InterPro" id="IPR036709">
    <property type="entry name" value="Autotransporte_beta_dom_sf"/>
</dbReference>
<evidence type="ECO:0000313" key="3">
    <source>
        <dbReference type="Proteomes" id="UP001623232"/>
    </source>
</evidence>
<feature type="signal peptide" evidence="1">
    <location>
        <begin position="1"/>
        <end position="26"/>
    </location>
</feature>
<dbReference type="Proteomes" id="UP001623232">
    <property type="component" value="Chromosome"/>
</dbReference>
<feature type="chain" id="PRO_5046096099" description="Outer membrane protein beta-barrel domain-containing protein" evidence="1">
    <location>
        <begin position="27"/>
        <end position="167"/>
    </location>
</feature>
<sequence length="167" mass="18066">MKSTAPYLLSAALLSFGGLVPMQSAANEAAHETLEAESGPHIVELFIGSTYADHHGHREHAFSIGGQYRYALSHRTSVGVLAEYATESLDAWVVGIPLVVNLGDTRWQLTAMPGAEIEGGNTEFLFRAGVGYEFEMEGGYSIKPEINVDWVDGEASVVTGLSFGWRF</sequence>
<evidence type="ECO:0008006" key="4">
    <source>
        <dbReference type="Google" id="ProtNLM"/>
    </source>
</evidence>
<dbReference type="EMBL" id="CP123584">
    <property type="protein sequence ID" value="WZK88074.1"/>
    <property type="molecule type" value="Genomic_DNA"/>
</dbReference>
<name>A0ABZ2XRW4_9RHOB</name>
<gene>
    <name evidence="2" type="ORF">QEZ52_15890</name>
</gene>
<evidence type="ECO:0000313" key="2">
    <source>
        <dbReference type="EMBL" id="WZK88074.1"/>
    </source>
</evidence>
<proteinExistence type="predicted"/>
<keyword evidence="3" id="KW-1185">Reference proteome</keyword>
<keyword evidence="1" id="KW-0732">Signal</keyword>
<dbReference type="SUPFAM" id="SSF103515">
    <property type="entry name" value="Autotransporter"/>
    <property type="match status" value="1"/>
</dbReference>